<evidence type="ECO:0000313" key="3">
    <source>
        <dbReference type="Proteomes" id="UP001153076"/>
    </source>
</evidence>
<gene>
    <name evidence="2" type="ORF">Cgig2_017476</name>
</gene>
<evidence type="ECO:0000256" key="1">
    <source>
        <dbReference type="SAM" id="MobiDB-lite"/>
    </source>
</evidence>
<keyword evidence="3" id="KW-1185">Reference proteome</keyword>
<comment type="caution">
    <text evidence="2">The sequence shown here is derived from an EMBL/GenBank/DDBJ whole genome shotgun (WGS) entry which is preliminary data.</text>
</comment>
<feature type="region of interest" description="Disordered" evidence="1">
    <location>
        <begin position="34"/>
        <end position="85"/>
    </location>
</feature>
<feature type="compositionally biased region" description="Basic and acidic residues" evidence="1">
    <location>
        <begin position="37"/>
        <end position="49"/>
    </location>
</feature>
<sequence>MSRERESEIEGERLKEKRKGCEIEDDGLGLQSLCSLQREKPTVERESESGRSGYNRKKSTASTTARSRTPKQCEEGSNNTEGGSTKVQFEESCSNFKNVLKWCCVVGGNKCVHLMAIETSAWTSEESNPDYCNSQEGGSAHSGSQSYVVEEVSSSNTEHLKGGCAQRTVMI</sequence>
<accession>A0A9Q1GNL9</accession>
<evidence type="ECO:0000313" key="2">
    <source>
        <dbReference type="EMBL" id="KAJ8422469.1"/>
    </source>
</evidence>
<feature type="compositionally biased region" description="Polar residues" evidence="1">
    <location>
        <begin position="75"/>
        <end position="85"/>
    </location>
</feature>
<dbReference type="Proteomes" id="UP001153076">
    <property type="component" value="Unassembled WGS sequence"/>
</dbReference>
<dbReference type="EMBL" id="JAKOGI010002246">
    <property type="protein sequence ID" value="KAJ8422469.1"/>
    <property type="molecule type" value="Genomic_DNA"/>
</dbReference>
<name>A0A9Q1GNL9_9CARY</name>
<organism evidence="2 3">
    <name type="scientific">Carnegiea gigantea</name>
    <dbReference type="NCBI Taxonomy" id="171969"/>
    <lineage>
        <taxon>Eukaryota</taxon>
        <taxon>Viridiplantae</taxon>
        <taxon>Streptophyta</taxon>
        <taxon>Embryophyta</taxon>
        <taxon>Tracheophyta</taxon>
        <taxon>Spermatophyta</taxon>
        <taxon>Magnoliopsida</taxon>
        <taxon>eudicotyledons</taxon>
        <taxon>Gunneridae</taxon>
        <taxon>Pentapetalae</taxon>
        <taxon>Caryophyllales</taxon>
        <taxon>Cactineae</taxon>
        <taxon>Cactaceae</taxon>
        <taxon>Cactoideae</taxon>
        <taxon>Echinocereeae</taxon>
        <taxon>Carnegiea</taxon>
    </lineage>
</organism>
<dbReference type="AlphaFoldDB" id="A0A9Q1GNL9"/>
<proteinExistence type="predicted"/>
<reference evidence="2" key="1">
    <citation type="submission" date="2022-04" db="EMBL/GenBank/DDBJ databases">
        <title>Carnegiea gigantea Genome sequencing and assembly v2.</title>
        <authorList>
            <person name="Copetti D."/>
            <person name="Sanderson M.J."/>
            <person name="Burquez A."/>
            <person name="Wojciechowski M.F."/>
        </authorList>
    </citation>
    <scope>NUCLEOTIDE SEQUENCE</scope>
    <source>
        <strain evidence="2">SGP5-SGP5p</strain>
        <tissue evidence="2">Aerial part</tissue>
    </source>
</reference>
<protein>
    <submittedName>
        <fullName evidence="2">Uncharacterized protein</fullName>
    </submittedName>
</protein>